<dbReference type="InterPro" id="IPR000573">
    <property type="entry name" value="AconitaseA/IPMdHydase_ssu_swvl"/>
</dbReference>
<comment type="catalytic activity">
    <reaction evidence="11">
        <text>citrate = D-threo-isocitrate</text>
        <dbReference type="Rhea" id="RHEA:10336"/>
        <dbReference type="ChEBI" id="CHEBI:15562"/>
        <dbReference type="ChEBI" id="CHEBI:16947"/>
        <dbReference type="EC" id="4.2.1.3"/>
    </reaction>
</comment>
<evidence type="ECO:0000259" key="15">
    <source>
        <dbReference type="Pfam" id="PF00330"/>
    </source>
</evidence>
<evidence type="ECO:0000313" key="17">
    <source>
        <dbReference type="EMBL" id="ARU05665.1"/>
    </source>
</evidence>
<dbReference type="Gene3D" id="3.20.19.10">
    <property type="entry name" value="Aconitase, domain 4"/>
    <property type="match status" value="1"/>
</dbReference>
<name>A0A1Y0EPT7_9BURK</name>
<evidence type="ECO:0000256" key="8">
    <source>
        <dbReference type="ARBA" id="ARBA00023004"/>
    </source>
</evidence>
<evidence type="ECO:0000313" key="18">
    <source>
        <dbReference type="Proteomes" id="UP000196138"/>
    </source>
</evidence>
<feature type="compositionally biased region" description="Low complexity" evidence="14">
    <location>
        <begin position="1"/>
        <end position="25"/>
    </location>
</feature>
<evidence type="ECO:0000256" key="5">
    <source>
        <dbReference type="ARBA" id="ARBA00019378"/>
    </source>
</evidence>
<dbReference type="AlphaFoldDB" id="A0A1Y0EPT7"/>
<dbReference type="InterPro" id="IPR018136">
    <property type="entry name" value="Aconitase_4Fe-4S_BS"/>
</dbReference>
<dbReference type="NCBIfam" id="NF009520">
    <property type="entry name" value="PRK12881.1"/>
    <property type="match status" value="1"/>
</dbReference>
<dbReference type="GO" id="GO:0006099">
    <property type="term" value="P:tricarboxylic acid cycle"/>
    <property type="evidence" value="ECO:0007669"/>
    <property type="project" value="UniProtKB-UniPathway"/>
</dbReference>
<evidence type="ECO:0000256" key="13">
    <source>
        <dbReference type="ARBA" id="ARBA00031977"/>
    </source>
</evidence>
<evidence type="ECO:0000256" key="1">
    <source>
        <dbReference type="ARBA" id="ARBA00001966"/>
    </source>
</evidence>
<evidence type="ECO:0000259" key="16">
    <source>
        <dbReference type="Pfam" id="PF00694"/>
    </source>
</evidence>
<dbReference type="PROSITE" id="PS00450">
    <property type="entry name" value="ACONITASE_1"/>
    <property type="match status" value="1"/>
</dbReference>
<dbReference type="GO" id="GO:0003994">
    <property type="term" value="F:aconitate hydratase activity"/>
    <property type="evidence" value="ECO:0007669"/>
    <property type="project" value="UniProtKB-EC"/>
</dbReference>
<evidence type="ECO:0000256" key="7">
    <source>
        <dbReference type="ARBA" id="ARBA00022723"/>
    </source>
</evidence>
<dbReference type="PROSITE" id="PS01244">
    <property type="entry name" value="ACONITASE_2"/>
    <property type="match status" value="1"/>
</dbReference>
<dbReference type="FunFam" id="3.20.19.10:FF:000001">
    <property type="entry name" value="Aconitate hydratase"/>
    <property type="match status" value="1"/>
</dbReference>
<organism evidence="17 18">
    <name type="scientific">Comamonas serinivorans</name>
    <dbReference type="NCBI Taxonomy" id="1082851"/>
    <lineage>
        <taxon>Bacteria</taxon>
        <taxon>Pseudomonadati</taxon>
        <taxon>Pseudomonadota</taxon>
        <taxon>Betaproteobacteria</taxon>
        <taxon>Burkholderiales</taxon>
        <taxon>Comamonadaceae</taxon>
        <taxon>Comamonas</taxon>
    </lineage>
</organism>
<evidence type="ECO:0000256" key="9">
    <source>
        <dbReference type="ARBA" id="ARBA00023014"/>
    </source>
</evidence>
<protein>
    <recommendedName>
        <fullName evidence="5">Aconitate hydratase A</fullName>
        <ecNumber evidence="4">4.2.1.3</ecNumber>
    </recommendedName>
    <alternativeName>
        <fullName evidence="13">Iron-responsive protein-like</fullName>
    </alternativeName>
    <alternativeName>
        <fullName evidence="12">RNA-binding protein</fullName>
    </alternativeName>
</protein>
<dbReference type="FunFam" id="3.30.499.10:FF:000002">
    <property type="entry name" value="Aconitate hydratase"/>
    <property type="match status" value="1"/>
</dbReference>
<sequence>MTAVKSKAPAKSSAAARAKSGAKASKPAKHAFAATLKKFKTRSGKSGQYYSLPALAKQFPAVNRLPVSIRIVLESVLRHCDGNKVTVDHVAQVANWQPTAPRTDEIPFTVARVVLQDFTGVPLLADLAAMRSTAKALGKDPRRIEPLVPVDLVVDHSVMVDYYGRKDALDLNMKLEFNRNKERYQFMKWGMQAFDTFGVVPPGFGIVHQVNLEYLARGVYKETASDVYYPDSLVGTDSHTTMINGVGVVAWGVGGIEAEAAMLGQPVYFLTPDVVGFELTGALREGVTATDLVLTVTEILRKEKVVGKFVEFFGEGTRSLTVPDRATIANMAPEYGATMGFFPVDERTLDYFQGTGRKKSEIELFEAYFKAQGLFGVPGKGEIDYTHVVSLDLSTVAPSLAGPKRPQDRIEIGHVANQFTTLFSAPMANNGFNRPQDELDRRVPLDCGAELSQPAAKAKATPAGAARNVAEMSGNRVDLPAVAAPEEVCLLDEQGRVSIGNGDVLIAAITSCTNTSNPSVMLAAGLLAKKAVEAGLTVKPHIKTSLAPGSRIVTEYLSETGLLPYLAKLGFALAGYGCTTCIGNAGDLAPEINEAIVANDLVCAAVLSGNRNFEARIHPNLKANFLASPPLVVAYAIAGNVRVDLMTQPVGKGKGGKDVFLGDIWPSSDEIYQLLKFALKGKAYRENYGLVKSEPGKLWEKIKGVTGEVYNWPSSTYIAEPPFFKGFGLDLPQPQGDVTSPHAVRGARVMALFGDSITTDHISPAGSIKESSPAGLWLKEHGVMKADFNSYGSRRGNHDVMMRGTFANVRIKNLMIPPQPDGTREEGGVTLYQPTGEKMAIYDAAMKYQDAGVGTVVFAGEEYGTGSSRDWAAKGTQLLGIQAVVARSFERIHRSNLVGMGVLPLQFKAGESWESLGLTGNELIHVVPQADLAPQSDAQLIIERADGSRQTTTLTLRIDTPIEVEYFQNGGILPFVLRQLLA</sequence>
<dbReference type="PANTHER" id="PTHR11670">
    <property type="entry name" value="ACONITASE/IRON-RESPONSIVE ELEMENT FAMILY MEMBER"/>
    <property type="match status" value="1"/>
</dbReference>
<dbReference type="Gene3D" id="6.10.190.10">
    <property type="match status" value="1"/>
</dbReference>
<dbReference type="Pfam" id="PF00694">
    <property type="entry name" value="Aconitase_C"/>
    <property type="match status" value="1"/>
</dbReference>
<evidence type="ECO:0000256" key="6">
    <source>
        <dbReference type="ARBA" id="ARBA00022485"/>
    </source>
</evidence>
<comment type="similarity">
    <text evidence="3">Belongs to the aconitase/IPM isomerase family.</text>
</comment>
<dbReference type="GO" id="GO:0046872">
    <property type="term" value="F:metal ion binding"/>
    <property type="evidence" value="ECO:0007669"/>
    <property type="project" value="UniProtKB-KW"/>
</dbReference>
<dbReference type="InterPro" id="IPR001030">
    <property type="entry name" value="Acoase/IPM_deHydtase_lsu_aba"/>
</dbReference>
<keyword evidence="10 17" id="KW-0456">Lyase</keyword>
<proteinExistence type="inferred from homology"/>
<gene>
    <name evidence="17" type="primary">acnA</name>
    <name evidence="17" type="ORF">CCO03_14095</name>
</gene>
<dbReference type="SUPFAM" id="SSF52016">
    <property type="entry name" value="LeuD/IlvD-like"/>
    <property type="match status" value="1"/>
</dbReference>
<dbReference type="Pfam" id="PF00330">
    <property type="entry name" value="Aconitase"/>
    <property type="match status" value="1"/>
</dbReference>
<dbReference type="SUPFAM" id="SSF53732">
    <property type="entry name" value="Aconitase iron-sulfur domain"/>
    <property type="match status" value="1"/>
</dbReference>
<evidence type="ECO:0000256" key="14">
    <source>
        <dbReference type="SAM" id="MobiDB-lite"/>
    </source>
</evidence>
<dbReference type="InterPro" id="IPR015931">
    <property type="entry name" value="Acnase/IPM_dHydase_lsu_aba_1/3"/>
</dbReference>
<keyword evidence="8" id="KW-0408">Iron</keyword>
<comment type="pathway">
    <text evidence="2">Carbohydrate metabolism; tricarboxylic acid cycle; isocitrate from oxaloacetate: step 2/2.</text>
</comment>
<evidence type="ECO:0000256" key="10">
    <source>
        <dbReference type="ARBA" id="ARBA00023239"/>
    </source>
</evidence>
<keyword evidence="6" id="KW-0004">4Fe-4S</keyword>
<comment type="cofactor">
    <cofactor evidence="1">
        <name>[4Fe-4S] cluster</name>
        <dbReference type="ChEBI" id="CHEBI:49883"/>
    </cofactor>
</comment>
<accession>A0A1Y0EPT7</accession>
<feature type="domain" description="Aconitase/3-isopropylmalate dehydratase large subunit alpha/beta/alpha" evidence="15">
    <location>
        <begin position="99"/>
        <end position="639"/>
    </location>
</feature>
<dbReference type="Proteomes" id="UP000196138">
    <property type="component" value="Chromosome"/>
</dbReference>
<dbReference type="EMBL" id="CP021455">
    <property type="protein sequence ID" value="ARU05665.1"/>
    <property type="molecule type" value="Genomic_DNA"/>
</dbReference>
<evidence type="ECO:0000256" key="4">
    <source>
        <dbReference type="ARBA" id="ARBA00012926"/>
    </source>
</evidence>
<keyword evidence="18" id="KW-1185">Reference proteome</keyword>
<dbReference type="Gene3D" id="3.30.499.10">
    <property type="entry name" value="Aconitase, domain 3"/>
    <property type="match status" value="2"/>
</dbReference>
<dbReference type="GO" id="GO:0051539">
    <property type="term" value="F:4 iron, 4 sulfur cluster binding"/>
    <property type="evidence" value="ECO:0007669"/>
    <property type="project" value="UniProtKB-KW"/>
</dbReference>
<dbReference type="EC" id="4.2.1.3" evidence="4"/>
<keyword evidence="9" id="KW-0411">Iron-sulfur</keyword>
<dbReference type="NCBIfam" id="NF006757">
    <property type="entry name" value="PRK09277.1"/>
    <property type="match status" value="1"/>
</dbReference>
<dbReference type="OrthoDB" id="9764318at2"/>
<evidence type="ECO:0000256" key="12">
    <source>
        <dbReference type="ARBA" id="ARBA00031081"/>
    </source>
</evidence>
<dbReference type="RefSeq" id="WP_087282052.1">
    <property type="nucleotide sequence ID" value="NZ_CP021455.1"/>
</dbReference>
<dbReference type="InterPro" id="IPR036008">
    <property type="entry name" value="Aconitase_4Fe-4S_dom"/>
</dbReference>
<dbReference type="CDD" id="cd01580">
    <property type="entry name" value="AcnA_IRP_Swivel"/>
    <property type="match status" value="1"/>
</dbReference>
<evidence type="ECO:0000256" key="2">
    <source>
        <dbReference type="ARBA" id="ARBA00004717"/>
    </source>
</evidence>
<dbReference type="PRINTS" id="PR00415">
    <property type="entry name" value="ACONITASE"/>
</dbReference>
<dbReference type="InterPro" id="IPR015928">
    <property type="entry name" value="Aconitase/3IPM_dehydase_swvl"/>
</dbReference>
<dbReference type="KEGG" id="cser:CCO03_14095"/>
<feature type="region of interest" description="Disordered" evidence="14">
    <location>
        <begin position="1"/>
        <end position="29"/>
    </location>
</feature>
<keyword evidence="7" id="KW-0479">Metal-binding</keyword>
<reference evidence="17 18" key="1">
    <citation type="submission" date="2017-05" db="EMBL/GenBank/DDBJ databases">
        <authorList>
            <person name="Song R."/>
            <person name="Chenine A.L."/>
            <person name="Ruprecht R.M."/>
        </authorList>
    </citation>
    <scope>NUCLEOTIDE SEQUENCE [LARGE SCALE GENOMIC DNA]</scope>
    <source>
        <strain evidence="17 18">DSM 26136</strain>
    </source>
</reference>
<dbReference type="InterPro" id="IPR044137">
    <property type="entry name" value="AcnA_IRP_Swivel"/>
</dbReference>
<dbReference type="CDD" id="cd01586">
    <property type="entry name" value="AcnA_IRP"/>
    <property type="match status" value="1"/>
</dbReference>
<feature type="domain" description="Aconitase A/isopropylmalate dehydratase small subunit swivel" evidence="16">
    <location>
        <begin position="777"/>
        <end position="909"/>
    </location>
</feature>
<dbReference type="UniPathway" id="UPA00223">
    <property type="reaction ID" value="UER00718"/>
</dbReference>
<evidence type="ECO:0000256" key="11">
    <source>
        <dbReference type="ARBA" id="ARBA00023501"/>
    </source>
</evidence>
<dbReference type="InterPro" id="IPR006249">
    <property type="entry name" value="Aconitase/IRP2"/>
</dbReference>
<evidence type="ECO:0000256" key="3">
    <source>
        <dbReference type="ARBA" id="ARBA00007185"/>
    </source>
</evidence>